<evidence type="ECO:0000256" key="2">
    <source>
        <dbReference type="ARBA" id="ARBA00022485"/>
    </source>
</evidence>
<dbReference type="Pfam" id="PF04055">
    <property type="entry name" value="Radical_SAM"/>
    <property type="match status" value="1"/>
</dbReference>
<organism evidence="14 15">
    <name type="scientific">Formimonas warabiya</name>
    <dbReference type="NCBI Taxonomy" id="1761012"/>
    <lineage>
        <taxon>Bacteria</taxon>
        <taxon>Bacillati</taxon>
        <taxon>Bacillota</taxon>
        <taxon>Clostridia</taxon>
        <taxon>Eubacteriales</taxon>
        <taxon>Peptococcaceae</taxon>
        <taxon>Candidatus Formimonas</taxon>
    </lineage>
</organism>
<dbReference type="CDD" id="cd01335">
    <property type="entry name" value="Radical_SAM"/>
    <property type="match status" value="1"/>
</dbReference>
<dbReference type="SFLD" id="SFLDG01383">
    <property type="entry name" value="cyclic_pyranopterin_phosphate"/>
    <property type="match status" value="1"/>
</dbReference>
<gene>
    <name evidence="12" type="primary">moaA</name>
    <name evidence="14" type="ORF">DCMF_13060</name>
</gene>
<dbReference type="InterPro" id="IPR040064">
    <property type="entry name" value="MoaA-like"/>
</dbReference>
<evidence type="ECO:0000256" key="7">
    <source>
        <dbReference type="ARBA" id="ARBA00023014"/>
    </source>
</evidence>
<dbReference type="InterPro" id="IPR013483">
    <property type="entry name" value="MoaA"/>
</dbReference>
<evidence type="ECO:0000313" key="14">
    <source>
        <dbReference type="EMBL" id="ATW28593.1"/>
    </source>
</evidence>
<evidence type="ECO:0000313" key="15">
    <source>
        <dbReference type="Proteomes" id="UP000323521"/>
    </source>
</evidence>
<feature type="binding site" evidence="12">
    <location>
        <position position="27"/>
    </location>
    <ligand>
        <name>S-adenosyl-L-methionine</name>
        <dbReference type="ChEBI" id="CHEBI:59789"/>
    </ligand>
</feature>
<comment type="pathway">
    <text evidence="12">Cofactor biosynthesis; molybdopterin biosynthesis.</text>
</comment>
<dbReference type="AlphaFoldDB" id="A0A3G1L1D3"/>
<keyword evidence="10 12" id="KW-0456">Lyase</keyword>
<dbReference type="PROSITE" id="PS51918">
    <property type="entry name" value="RADICAL_SAM"/>
    <property type="match status" value="1"/>
</dbReference>
<keyword evidence="9 12" id="KW-0501">Molybdenum cofactor biosynthesis</keyword>
<feature type="binding site" evidence="12">
    <location>
        <position position="269"/>
    </location>
    <ligand>
        <name>[4Fe-4S] cluster</name>
        <dbReference type="ChEBI" id="CHEBI:49883"/>
        <label>2</label>
        <note>4Fe-4S-substrate</note>
    </ligand>
</feature>
<dbReference type="InterPro" id="IPR006638">
    <property type="entry name" value="Elp3/MiaA/NifB-like_rSAM"/>
</dbReference>
<dbReference type="InterPro" id="IPR050105">
    <property type="entry name" value="MoCo_biosynth_MoaA/MoaC"/>
</dbReference>
<comment type="subunit">
    <text evidence="12">Monomer and homodimer.</text>
</comment>
<dbReference type="SUPFAM" id="SSF102114">
    <property type="entry name" value="Radical SAM enzymes"/>
    <property type="match status" value="1"/>
</dbReference>
<dbReference type="EC" id="4.1.99.22" evidence="1 12"/>
<dbReference type="SMART" id="SM00729">
    <property type="entry name" value="Elp3"/>
    <property type="match status" value="1"/>
</dbReference>
<comment type="catalytic activity">
    <reaction evidence="11 12">
        <text>GTP + AH2 + S-adenosyl-L-methionine = (8S)-3',8-cyclo-7,8-dihydroguanosine 5'-triphosphate + 5'-deoxyadenosine + L-methionine + A + H(+)</text>
        <dbReference type="Rhea" id="RHEA:49576"/>
        <dbReference type="ChEBI" id="CHEBI:13193"/>
        <dbReference type="ChEBI" id="CHEBI:15378"/>
        <dbReference type="ChEBI" id="CHEBI:17319"/>
        <dbReference type="ChEBI" id="CHEBI:17499"/>
        <dbReference type="ChEBI" id="CHEBI:37565"/>
        <dbReference type="ChEBI" id="CHEBI:57844"/>
        <dbReference type="ChEBI" id="CHEBI:59789"/>
        <dbReference type="ChEBI" id="CHEBI:131766"/>
        <dbReference type="EC" id="4.1.99.22"/>
    </reaction>
</comment>
<evidence type="ECO:0000259" key="13">
    <source>
        <dbReference type="PROSITE" id="PS51918"/>
    </source>
</evidence>
<dbReference type="GO" id="GO:0051539">
    <property type="term" value="F:4 iron, 4 sulfur cluster binding"/>
    <property type="evidence" value="ECO:0007669"/>
    <property type="project" value="UniProtKB-UniRule"/>
</dbReference>
<evidence type="ECO:0000256" key="8">
    <source>
        <dbReference type="ARBA" id="ARBA00023134"/>
    </source>
</evidence>
<feature type="binding site" evidence="12">
    <location>
        <position position="155"/>
    </location>
    <ligand>
        <name>GTP</name>
        <dbReference type="ChEBI" id="CHEBI:37565"/>
    </ligand>
</feature>
<dbReference type="SFLD" id="SFLDG01067">
    <property type="entry name" value="SPASM/twitch_domain_containing"/>
    <property type="match status" value="1"/>
</dbReference>
<dbReference type="PANTHER" id="PTHR22960">
    <property type="entry name" value="MOLYBDOPTERIN COFACTOR SYNTHESIS PROTEIN A"/>
    <property type="match status" value="1"/>
</dbReference>
<dbReference type="PANTHER" id="PTHR22960:SF0">
    <property type="entry name" value="MOLYBDENUM COFACTOR BIOSYNTHESIS PROTEIN 1"/>
    <property type="match status" value="1"/>
</dbReference>
<feature type="binding site" evidence="12">
    <location>
        <position position="64"/>
    </location>
    <ligand>
        <name>GTP</name>
        <dbReference type="ChEBI" id="CHEBI:37565"/>
    </ligand>
</feature>
<feature type="binding site" evidence="12">
    <location>
        <position position="252"/>
    </location>
    <ligand>
        <name>[4Fe-4S] cluster</name>
        <dbReference type="ChEBI" id="CHEBI:49883"/>
        <label>2</label>
        <note>4Fe-4S-substrate</note>
    </ligand>
</feature>
<evidence type="ECO:0000256" key="3">
    <source>
        <dbReference type="ARBA" id="ARBA00022691"/>
    </source>
</evidence>
<dbReference type="Gene3D" id="3.20.20.70">
    <property type="entry name" value="Aldolase class I"/>
    <property type="match status" value="1"/>
</dbReference>
<dbReference type="PROSITE" id="PS01305">
    <property type="entry name" value="MOAA_NIFB_PQQE"/>
    <property type="match status" value="1"/>
</dbReference>
<dbReference type="InterPro" id="IPR058240">
    <property type="entry name" value="rSAM_sf"/>
</dbReference>
<dbReference type="KEGG" id="fwa:DCMF_13060"/>
<feature type="domain" description="Radical SAM core" evidence="13">
    <location>
        <begin position="5"/>
        <end position="218"/>
    </location>
</feature>
<feature type="binding site" evidence="12">
    <location>
        <position position="118"/>
    </location>
    <ligand>
        <name>S-adenosyl-L-methionine</name>
        <dbReference type="ChEBI" id="CHEBI:59789"/>
    </ligand>
</feature>
<keyword evidence="6 12" id="KW-0408">Iron</keyword>
<dbReference type="InterPro" id="IPR010505">
    <property type="entry name" value="MoaA_twitch"/>
</dbReference>
<keyword evidence="3 12" id="KW-0949">S-adenosyl-L-methionine</keyword>
<dbReference type="GO" id="GO:0005525">
    <property type="term" value="F:GTP binding"/>
    <property type="evidence" value="ECO:0007669"/>
    <property type="project" value="UniProtKB-UniRule"/>
</dbReference>
<dbReference type="GO" id="GO:0061798">
    <property type="term" value="F:GTP 3',8'-cyclase activity"/>
    <property type="evidence" value="ECO:0007669"/>
    <property type="project" value="UniProtKB-UniRule"/>
</dbReference>
<dbReference type="GO" id="GO:0006777">
    <property type="term" value="P:Mo-molybdopterin cofactor biosynthetic process"/>
    <property type="evidence" value="ECO:0007669"/>
    <property type="project" value="UniProtKB-UniRule"/>
</dbReference>
<dbReference type="NCBIfam" id="TIGR02666">
    <property type="entry name" value="moaA"/>
    <property type="match status" value="1"/>
</dbReference>
<dbReference type="Proteomes" id="UP000323521">
    <property type="component" value="Chromosome"/>
</dbReference>
<comment type="similarity">
    <text evidence="12">Belongs to the radical SAM superfamily. MoaA family.</text>
</comment>
<dbReference type="InterPro" id="IPR007197">
    <property type="entry name" value="rSAM"/>
</dbReference>
<evidence type="ECO:0000256" key="9">
    <source>
        <dbReference type="ARBA" id="ARBA00023150"/>
    </source>
</evidence>
<feature type="binding site" evidence="12">
    <location>
        <position position="14"/>
    </location>
    <ligand>
        <name>GTP</name>
        <dbReference type="ChEBI" id="CHEBI:37565"/>
    </ligand>
</feature>
<feature type="binding site" evidence="12">
    <location>
        <position position="25"/>
    </location>
    <ligand>
        <name>[4Fe-4S] cluster</name>
        <dbReference type="ChEBI" id="CHEBI:49883"/>
        <label>1</label>
        <note>4Fe-4S-S-AdoMet</note>
    </ligand>
</feature>
<accession>A0A3G1L1D3</accession>
<evidence type="ECO:0000256" key="6">
    <source>
        <dbReference type="ARBA" id="ARBA00023004"/>
    </source>
</evidence>
<keyword evidence="15" id="KW-1185">Reference proteome</keyword>
<dbReference type="Pfam" id="PF06463">
    <property type="entry name" value="Mob_synth_C"/>
    <property type="match status" value="1"/>
</dbReference>
<reference evidence="14 15" key="1">
    <citation type="submission" date="2016-10" db="EMBL/GenBank/DDBJ databases">
        <title>Complete Genome Sequence of Peptococcaceae strain DCMF.</title>
        <authorList>
            <person name="Edwards R.J."/>
            <person name="Holland S.I."/>
            <person name="Deshpande N.P."/>
            <person name="Wong Y.K."/>
            <person name="Ertan H."/>
            <person name="Manefield M."/>
            <person name="Russell T.L."/>
            <person name="Lee M.J."/>
        </authorList>
    </citation>
    <scope>NUCLEOTIDE SEQUENCE [LARGE SCALE GENOMIC DNA]</scope>
    <source>
        <strain evidence="14 15">DCMF</strain>
    </source>
</reference>
<feature type="binding site" evidence="12">
    <location>
        <position position="255"/>
    </location>
    <ligand>
        <name>[4Fe-4S] cluster</name>
        <dbReference type="ChEBI" id="CHEBI:49883"/>
        <label>2</label>
        <note>4Fe-4S-substrate</note>
    </ligand>
</feature>
<keyword evidence="7 12" id="KW-0411">Iron-sulfur</keyword>
<protein>
    <recommendedName>
        <fullName evidence="1 12">GTP 3',8-cyclase</fullName>
        <ecNumber evidence="1 12">4.1.99.22</ecNumber>
    </recommendedName>
    <alternativeName>
        <fullName evidence="12">Molybdenum cofactor biosynthesis protein A</fullName>
    </alternativeName>
</protein>
<dbReference type="SFLD" id="SFLDG01386">
    <property type="entry name" value="main_SPASM_domain-containing"/>
    <property type="match status" value="1"/>
</dbReference>
<feature type="binding site" evidence="12">
    <location>
        <position position="21"/>
    </location>
    <ligand>
        <name>[4Fe-4S] cluster</name>
        <dbReference type="ChEBI" id="CHEBI:49883"/>
        <label>1</label>
        <note>4Fe-4S-S-AdoMet</note>
    </ligand>
</feature>
<name>A0A3G1L1D3_FORW1</name>
<evidence type="ECO:0000256" key="10">
    <source>
        <dbReference type="ARBA" id="ARBA00023239"/>
    </source>
</evidence>
<dbReference type="InterPro" id="IPR013785">
    <property type="entry name" value="Aldolase_TIM"/>
</dbReference>
<dbReference type="GO" id="GO:1904047">
    <property type="term" value="F:S-adenosyl-L-methionine binding"/>
    <property type="evidence" value="ECO:0007669"/>
    <property type="project" value="UniProtKB-UniRule"/>
</dbReference>
<dbReference type="NCBIfam" id="NF001199">
    <property type="entry name" value="PRK00164.2-1"/>
    <property type="match status" value="1"/>
</dbReference>
<dbReference type="EMBL" id="CP017634">
    <property type="protein sequence ID" value="ATW28593.1"/>
    <property type="molecule type" value="Genomic_DNA"/>
</dbReference>
<keyword evidence="2 12" id="KW-0004">4Fe-4S</keyword>
<evidence type="ECO:0000256" key="4">
    <source>
        <dbReference type="ARBA" id="ARBA00022723"/>
    </source>
</evidence>
<keyword evidence="4 12" id="KW-0479">Metal-binding</keyword>
<comment type="function">
    <text evidence="12">Catalyzes the cyclization of GTP to (8S)-3',8-cyclo-7,8-dihydroguanosine 5'-triphosphate.</text>
</comment>
<dbReference type="CDD" id="cd21117">
    <property type="entry name" value="Twitch_MoaA"/>
    <property type="match status" value="1"/>
</dbReference>
<feature type="binding site" evidence="12">
    <location>
        <begin position="257"/>
        <end position="259"/>
    </location>
    <ligand>
        <name>GTP</name>
        <dbReference type="ChEBI" id="CHEBI:37565"/>
    </ligand>
</feature>
<evidence type="ECO:0000256" key="1">
    <source>
        <dbReference type="ARBA" id="ARBA00012167"/>
    </source>
</evidence>
<proteinExistence type="inferred from homology"/>
<dbReference type="GO" id="GO:0061799">
    <property type="term" value="F:cyclic pyranopterin monophosphate synthase activity"/>
    <property type="evidence" value="ECO:0007669"/>
    <property type="project" value="TreeGrafter"/>
</dbReference>
<evidence type="ECO:0000256" key="5">
    <source>
        <dbReference type="ARBA" id="ARBA00022741"/>
    </source>
</evidence>
<comment type="cofactor">
    <cofactor evidence="12">
        <name>[4Fe-4S] cluster</name>
        <dbReference type="ChEBI" id="CHEBI:49883"/>
    </cofactor>
    <text evidence="12">Binds 2 [4Fe-4S] clusters. Binds 1 [4Fe-4S] cluster coordinated with 3 cysteines and an exchangeable S-adenosyl-L-methionine and 1 [4Fe-4S] cluster coordinated with 3 cysteines and the GTP-derived substrate.</text>
</comment>
<keyword evidence="5 12" id="KW-0547">Nucleotide-binding</keyword>
<sequence>MLMDRYQRKINYLRISVTDKCNLRCRYCLPETGVDLKSHEHILRWEELHRMVKVFVEEGIDRVRITGGEPLVRKGLLHFIEKLSLLNLKEISITTNGQLLKPVAAQLKEAGITRVNISLDTLDAEKYTWITRGGDLKKVFEGIHAALETGLDPVKLNAVVVRGFNEDEVTDLARLTKDLPLHVRFIELMPVGTCTIWGKDSFVSTDETMERMKKIGLLAPAQVTGSGPAQVWQFEGFKGTVGFISAISKHICHRCNRIRLTADGRIYPCLHGENYVNCFDLLRDGESEEKLRRIVQQVISLKPDQHHLGSQERMMSALGG</sequence>
<evidence type="ECO:0000256" key="12">
    <source>
        <dbReference type="HAMAP-Rule" id="MF_01225"/>
    </source>
</evidence>
<dbReference type="SFLD" id="SFLDS00029">
    <property type="entry name" value="Radical_SAM"/>
    <property type="match status" value="1"/>
</dbReference>
<dbReference type="GO" id="GO:0046872">
    <property type="term" value="F:metal ion binding"/>
    <property type="evidence" value="ECO:0007669"/>
    <property type="project" value="UniProtKB-KW"/>
</dbReference>
<feature type="binding site" evidence="12">
    <location>
        <position position="94"/>
    </location>
    <ligand>
        <name>GTP</name>
        <dbReference type="ChEBI" id="CHEBI:37565"/>
    </ligand>
</feature>
<dbReference type="UniPathway" id="UPA00344"/>
<feature type="binding site" evidence="12">
    <location>
        <position position="28"/>
    </location>
    <ligand>
        <name>[4Fe-4S] cluster</name>
        <dbReference type="ChEBI" id="CHEBI:49883"/>
        <label>1</label>
        <note>4Fe-4S-S-AdoMet</note>
    </ligand>
</feature>
<keyword evidence="8 12" id="KW-0342">GTP-binding</keyword>
<dbReference type="InterPro" id="IPR000385">
    <property type="entry name" value="MoaA_NifB_PqqE_Fe-S-bd_CS"/>
</dbReference>
<dbReference type="HAMAP" id="MF_01225_B">
    <property type="entry name" value="MoaA_B"/>
    <property type="match status" value="1"/>
</dbReference>
<evidence type="ECO:0000256" key="11">
    <source>
        <dbReference type="ARBA" id="ARBA00048697"/>
    </source>
</evidence>
<feature type="binding site" evidence="12">
    <location>
        <position position="68"/>
    </location>
    <ligand>
        <name>S-adenosyl-L-methionine</name>
        <dbReference type="ChEBI" id="CHEBI:59789"/>
    </ligand>
</feature>
<feature type="binding site" evidence="12">
    <location>
        <position position="189"/>
    </location>
    <ligand>
        <name>S-adenosyl-L-methionine</name>
        <dbReference type="ChEBI" id="CHEBI:59789"/>
    </ligand>
</feature>